<name>A0A5C8PR73_9HYPH</name>
<protein>
    <recommendedName>
        <fullName evidence="3">ABC transporter substrate-binding protein</fullName>
    </recommendedName>
</protein>
<dbReference type="PANTHER" id="PTHR35271">
    <property type="entry name" value="ABC TRANSPORTER, SUBSTRATE-BINDING LIPOPROTEIN-RELATED"/>
    <property type="match status" value="1"/>
</dbReference>
<keyword evidence="2" id="KW-1185">Reference proteome</keyword>
<dbReference type="Pfam" id="PF04392">
    <property type="entry name" value="ABC_sub_bind"/>
    <property type="match status" value="1"/>
</dbReference>
<dbReference type="AlphaFoldDB" id="A0A5C8PR73"/>
<gene>
    <name evidence="1" type="ORF">FHP25_08605</name>
</gene>
<evidence type="ECO:0008006" key="3">
    <source>
        <dbReference type="Google" id="ProtNLM"/>
    </source>
</evidence>
<evidence type="ECO:0000313" key="2">
    <source>
        <dbReference type="Proteomes" id="UP000321638"/>
    </source>
</evidence>
<sequence length="293" mass="31496">MKRIGIIVAGSAYPIDGFKGGLRDLGWIEDEGIRFELRAAEGQLHRLPKFALEIISLGVDLIAVIGAVTVRAVRQATSTIPIVFAVVVEPIGDGLASNLGHPGGNVTGVTTFDPEQATAQLKFLKALNPNLERVAILSDLGVSDCMSTSNRDAARGLRIEPQIIRVEAPSPEYEKAFEAMERERAQALVVLEEPINQPHRKRIAELAIAHRLPSVFPVSMLDAGGLIAYGTSLRDAARQMAQYADAILRGEKPGELPIRAALSHELAVNLQTAGQLGVTIPSEMLAKANHVTR</sequence>
<organism evidence="1 2">
    <name type="scientific">Vineibacter terrae</name>
    <dbReference type="NCBI Taxonomy" id="2586908"/>
    <lineage>
        <taxon>Bacteria</taxon>
        <taxon>Pseudomonadati</taxon>
        <taxon>Pseudomonadota</taxon>
        <taxon>Alphaproteobacteria</taxon>
        <taxon>Hyphomicrobiales</taxon>
        <taxon>Vineibacter</taxon>
    </lineage>
</organism>
<dbReference type="Gene3D" id="3.40.50.2300">
    <property type="match status" value="2"/>
</dbReference>
<accession>A0A5C8PR73</accession>
<dbReference type="InterPro" id="IPR007487">
    <property type="entry name" value="ABC_transpt-TYRBP-like"/>
</dbReference>
<comment type="caution">
    <text evidence="1">The sequence shown here is derived from an EMBL/GenBank/DDBJ whole genome shotgun (WGS) entry which is preliminary data.</text>
</comment>
<dbReference type="EMBL" id="VDUZ01000007">
    <property type="protein sequence ID" value="TXL78241.1"/>
    <property type="molecule type" value="Genomic_DNA"/>
</dbReference>
<proteinExistence type="predicted"/>
<dbReference type="OrthoDB" id="9776955at2"/>
<dbReference type="PANTHER" id="PTHR35271:SF1">
    <property type="entry name" value="ABC TRANSPORTER, SUBSTRATE-BINDING LIPOPROTEIN"/>
    <property type="match status" value="1"/>
</dbReference>
<dbReference type="CDD" id="cd06325">
    <property type="entry name" value="PBP1_ABC_unchar_transporter"/>
    <property type="match status" value="1"/>
</dbReference>
<evidence type="ECO:0000313" key="1">
    <source>
        <dbReference type="EMBL" id="TXL78241.1"/>
    </source>
</evidence>
<dbReference type="RefSeq" id="WP_147846510.1">
    <property type="nucleotide sequence ID" value="NZ_VDUZ01000007.1"/>
</dbReference>
<dbReference type="Proteomes" id="UP000321638">
    <property type="component" value="Unassembled WGS sequence"/>
</dbReference>
<reference evidence="1 2" key="1">
    <citation type="submission" date="2019-06" db="EMBL/GenBank/DDBJ databases">
        <title>New taxonomy in bacterial strain CC-CFT640, isolated from vineyard.</title>
        <authorList>
            <person name="Lin S.-Y."/>
            <person name="Tsai C.-F."/>
            <person name="Young C.-C."/>
        </authorList>
    </citation>
    <scope>NUCLEOTIDE SEQUENCE [LARGE SCALE GENOMIC DNA]</scope>
    <source>
        <strain evidence="1 2">CC-CFT640</strain>
    </source>
</reference>